<dbReference type="InterPro" id="IPR003598">
    <property type="entry name" value="Ig_sub2"/>
</dbReference>
<dbReference type="GeneTree" id="ENSGT00940000153770"/>
<feature type="chain" id="PRO_5029917586" description="Ig-like domain-containing protein" evidence="1">
    <location>
        <begin position="21"/>
        <end position="133"/>
    </location>
</feature>
<dbReference type="AlphaFoldDB" id="G3VE21"/>
<dbReference type="Proteomes" id="UP000007648">
    <property type="component" value="Unassembled WGS sequence"/>
</dbReference>
<reference evidence="3 4" key="1">
    <citation type="journal article" date="2011" name="Proc. Natl. Acad. Sci. U.S.A.">
        <title>Genetic diversity and population structure of the endangered marsupial Sarcophilus harrisii (Tasmanian devil).</title>
        <authorList>
            <person name="Miller W."/>
            <person name="Hayes V.M."/>
            <person name="Ratan A."/>
            <person name="Petersen D.C."/>
            <person name="Wittekindt N.E."/>
            <person name="Miller J."/>
            <person name="Walenz B."/>
            <person name="Knight J."/>
            <person name="Qi J."/>
            <person name="Zhao F."/>
            <person name="Wang Q."/>
            <person name="Bedoya-Reina O.C."/>
            <person name="Katiyar N."/>
            <person name="Tomsho L.P."/>
            <person name="Kasson L.M."/>
            <person name="Hardie R.A."/>
            <person name="Woodbridge P."/>
            <person name="Tindall E.A."/>
            <person name="Bertelsen M.F."/>
            <person name="Dixon D."/>
            <person name="Pyecroft S."/>
            <person name="Helgen K.M."/>
            <person name="Lesk A.M."/>
            <person name="Pringle T.H."/>
            <person name="Patterson N."/>
            <person name="Zhang Y."/>
            <person name="Kreiss A."/>
            <person name="Woods G.M."/>
            <person name="Jones M.E."/>
            <person name="Schuster S.C."/>
        </authorList>
    </citation>
    <scope>NUCLEOTIDE SEQUENCE [LARGE SCALE GENOMIC DNA]</scope>
</reference>
<reference evidence="3" key="3">
    <citation type="submission" date="2025-09" db="UniProtKB">
        <authorList>
            <consortium name="Ensembl"/>
        </authorList>
    </citation>
    <scope>IDENTIFICATION</scope>
</reference>
<dbReference type="SMART" id="SM00409">
    <property type="entry name" value="IG"/>
    <property type="match status" value="1"/>
</dbReference>
<proteinExistence type="predicted"/>
<dbReference type="PANTHER" id="PTHR23267">
    <property type="entry name" value="IMMUNOGLOBULIN LIGHT CHAIN"/>
    <property type="match status" value="1"/>
</dbReference>
<sequence>MGSLAHLLCFLLFSIPGSRASIVLTQDPDFLPVSTKHTATITCTASQDIDDDLQWYQQKPGQPPKLLIKGVSTLHTGVSPRFSGSGYGTAFTLTITEVETEDAGVYYCQQDDSLPLTVIQPTTKTSLCHLVQR</sequence>
<feature type="domain" description="Ig-like" evidence="2">
    <location>
        <begin position="16"/>
        <end position="109"/>
    </location>
</feature>
<evidence type="ECO:0000256" key="1">
    <source>
        <dbReference type="SAM" id="SignalP"/>
    </source>
</evidence>
<reference evidence="3" key="2">
    <citation type="submission" date="2025-08" db="UniProtKB">
        <authorList>
            <consortium name="Ensembl"/>
        </authorList>
    </citation>
    <scope>IDENTIFICATION</scope>
</reference>
<keyword evidence="4" id="KW-1185">Reference proteome</keyword>
<dbReference type="InterPro" id="IPR013783">
    <property type="entry name" value="Ig-like_fold"/>
</dbReference>
<dbReference type="SMART" id="SM00408">
    <property type="entry name" value="IGc2"/>
    <property type="match status" value="1"/>
</dbReference>
<feature type="signal peptide" evidence="1">
    <location>
        <begin position="1"/>
        <end position="20"/>
    </location>
</feature>
<accession>G3VE21</accession>
<keyword evidence="1" id="KW-0732">Signal</keyword>
<dbReference type="InterPro" id="IPR007110">
    <property type="entry name" value="Ig-like_dom"/>
</dbReference>
<dbReference type="InterPro" id="IPR003599">
    <property type="entry name" value="Ig_sub"/>
</dbReference>
<dbReference type="Gene3D" id="2.60.40.10">
    <property type="entry name" value="Immunoglobulins"/>
    <property type="match status" value="1"/>
</dbReference>
<dbReference type="InterPro" id="IPR013106">
    <property type="entry name" value="Ig_V-set"/>
</dbReference>
<dbReference type="InterPro" id="IPR036179">
    <property type="entry name" value="Ig-like_dom_sf"/>
</dbReference>
<dbReference type="STRING" id="9305.ENSSHAP00000001425"/>
<dbReference type="Ensembl" id="ENSSHAT00000001441.2">
    <property type="protein sequence ID" value="ENSSHAP00000001425.2"/>
    <property type="gene ID" value="ENSSHAG00000001270.2"/>
</dbReference>
<dbReference type="SUPFAM" id="SSF48726">
    <property type="entry name" value="Immunoglobulin"/>
    <property type="match status" value="1"/>
</dbReference>
<dbReference type="PROSITE" id="PS50835">
    <property type="entry name" value="IG_LIKE"/>
    <property type="match status" value="1"/>
</dbReference>
<name>G3VE21_SARHA</name>
<evidence type="ECO:0000313" key="4">
    <source>
        <dbReference type="Proteomes" id="UP000007648"/>
    </source>
</evidence>
<evidence type="ECO:0000313" key="3">
    <source>
        <dbReference type="Ensembl" id="ENSSHAP00000001425.2"/>
    </source>
</evidence>
<evidence type="ECO:0000259" key="2">
    <source>
        <dbReference type="PROSITE" id="PS50835"/>
    </source>
</evidence>
<dbReference type="FunFam" id="2.60.40.10:FF:001230">
    <property type="entry name" value="Immunoglobulin kappa variable 8-16"/>
    <property type="match status" value="1"/>
</dbReference>
<dbReference type="InParanoid" id="G3VE21"/>
<dbReference type="eggNOG" id="ENOG502S3KF">
    <property type="taxonomic scope" value="Eukaryota"/>
</dbReference>
<dbReference type="Pfam" id="PF07686">
    <property type="entry name" value="V-set"/>
    <property type="match status" value="1"/>
</dbReference>
<dbReference type="HOGENOM" id="CLU_077975_4_1_1"/>
<dbReference type="FunCoup" id="G3VE21">
    <property type="interactions" value="133"/>
</dbReference>
<organism evidence="3 4">
    <name type="scientific">Sarcophilus harrisii</name>
    <name type="common">Tasmanian devil</name>
    <name type="synonym">Sarcophilus laniarius</name>
    <dbReference type="NCBI Taxonomy" id="9305"/>
    <lineage>
        <taxon>Eukaryota</taxon>
        <taxon>Metazoa</taxon>
        <taxon>Chordata</taxon>
        <taxon>Craniata</taxon>
        <taxon>Vertebrata</taxon>
        <taxon>Euteleostomi</taxon>
        <taxon>Mammalia</taxon>
        <taxon>Metatheria</taxon>
        <taxon>Dasyuromorphia</taxon>
        <taxon>Dasyuridae</taxon>
        <taxon>Sarcophilus</taxon>
    </lineage>
</organism>
<protein>
    <recommendedName>
        <fullName evidence="2">Ig-like domain-containing protein</fullName>
    </recommendedName>
</protein>
<dbReference type="InterPro" id="IPR050150">
    <property type="entry name" value="IgV_Light_Chain"/>
</dbReference>
<dbReference type="SMART" id="SM00406">
    <property type="entry name" value="IGv"/>
    <property type="match status" value="1"/>
</dbReference>